<dbReference type="AlphaFoldDB" id="A0A6H5ICI1"/>
<dbReference type="SMART" id="SM00248">
    <property type="entry name" value="ANK"/>
    <property type="match status" value="6"/>
</dbReference>
<evidence type="ECO:0000256" key="2">
    <source>
        <dbReference type="SAM" id="MobiDB-lite"/>
    </source>
</evidence>
<dbReference type="InterPro" id="IPR002110">
    <property type="entry name" value="Ankyrin_rpt"/>
</dbReference>
<proteinExistence type="predicted"/>
<feature type="region of interest" description="Disordered" evidence="2">
    <location>
        <begin position="674"/>
        <end position="702"/>
    </location>
</feature>
<gene>
    <name evidence="3" type="ORF">TBRA_LOCUS6983</name>
</gene>
<dbReference type="Gene3D" id="1.25.40.20">
    <property type="entry name" value="Ankyrin repeat-containing domain"/>
    <property type="match status" value="1"/>
</dbReference>
<accession>A0A6H5ICI1</accession>
<dbReference type="Proteomes" id="UP000479190">
    <property type="component" value="Unassembled WGS sequence"/>
</dbReference>
<protein>
    <submittedName>
        <fullName evidence="3">Uncharacterized protein</fullName>
    </submittedName>
</protein>
<feature type="compositionally biased region" description="Low complexity" evidence="2">
    <location>
        <begin position="682"/>
        <end position="694"/>
    </location>
</feature>
<keyword evidence="4" id="KW-1185">Reference proteome</keyword>
<dbReference type="PROSITE" id="PS50297">
    <property type="entry name" value="ANK_REP_REGION"/>
    <property type="match status" value="2"/>
</dbReference>
<evidence type="ECO:0000313" key="3">
    <source>
        <dbReference type="EMBL" id="CAB0035085.1"/>
    </source>
</evidence>
<sequence>MREEVKLEVAKERKAFLVQFHSLIGSWTGKLPNLRDIFRPDEIELLLAESVEFDTKFKAAAFIQFLIQTGYKDEAEVVDKDGGNNVRVTAVHHAARRGYIHRNYLINDLFIIYDRFDSNYSDENGYTHFHVACESGCEFVVKKFLELGQDPDCRNNKSESIRRCTWPWKANQACVYAKMLFEIGDEGGLRVRVDAQDKLGNTPFHLALRYGNKKLFESLLRRISDPNLADVEGLTPLHIICQRFNKEEYLRMFFKLNDDHKRLVRVNAEDRCGNTPLHLALSEGRMGVSKLLMARGADPNLANKDGETPLHLICKRDDSDGMMETLYEICDRAKRKVQANAWDNSNRTPLQWAVARLLPKTANLLLDRGADLSWFEFPSETQFDEAWKFWKNTHSYRARLAPAALAIVERLQREDYRLDRSDALTLMRLFKRHDLFKKPFKPEVGRLCRKWAVGFFLTLTHYRLPILCCDMILDDLEDDDIWSMAISDDLQQHWEQRMEREEKYRVSPALRHTAFNRPSKGGCVRKSRSDDNSIVDSDTIAPSTPWISKFLEPDGFDYHLWHFHDTSTLRPVWNVTEADRYLGTNLSFHSSFVETLHHEVDKSVLIVLTTGQNLCEEPQNEFQFNEISCTGQDCDQLQNEDHNTDQQQPRNGIKKRCIMYKMRMHTRITTERHTYSAGPHVSAPSIASSSSIDQRVVRRTRRSRSEQTCRGQLCSTASSALTTFCKYTVRFGVCIHTPTRIATSTIPPAAAASSHLRVSHSCSCSETLKLAKGQIVIEYYTRKYKRAGAREGLRSVWIIMNKNNEMRHIAIVAVLSRASTTMPFSRTALEDSLPRVERAAQFYASSEITAVAELRCSIETRAAADSSQVRCAKEREQLHHVEAVLFLTYLTNRCTCIVIGGG</sequence>
<organism evidence="3 4">
    <name type="scientific">Trichogramma brassicae</name>
    <dbReference type="NCBI Taxonomy" id="86971"/>
    <lineage>
        <taxon>Eukaryota</taxon>
        <taxon>Metazoa</taxon>
        <taxon>Ecdysozoa</taxon>
        <taxon>Arthropoda</taxon>
        <taxon>Hexapoda</taxon>
        <taxon>Insecta</taxon>
        <taxon>Pterygota</taxon>
        <taxon>Neoptera</taxon>
        <taxon>Endopterygota</taxon>
        <taxon>Hymenoptera</taxon>
        <taxon>Apocrita</taxon>
        <taxon>Proctotrupomorpha</taxon>
        <taxon>Chalcidoidea</taxon>
        <taxon>Trichogrammatidae</taxon>
        <taxon>Trichogramma</taxon>
    </lineage>
</organism>
<name>A0A6H5ICI1_9HYME</name>
<dbReference type="OrthoDB" id="194358at2759"/>
<keyword evidence="1" id="KW-0040">ANK repeat</keyword>
<dbReference type="InterPro" id="IPR036770">
    <property type="entry name" value="Ankyrin_rpt-contain_sf"/>
</dbReference>
<dbReference type="Pfam" id="PF12796">
    <property type="entry name" value="Ank_2"/>
    <property type="match status" value="2"/>
</dbReference>
<dbReference type="SUPFAM" id="SSF48403">
    <property type="entry name" value="Ankyrin repeat"/>
    <property type="match status" value="1"/>
</dbReference>
<feature type="repeat" description="ANK" evidence="1">
    <location>
        <begin position="124"/>
        <end position="156"/>
    </location>
</feature>
<dbReference type="EMBL" id="CADCXV010000770">
    <property type="protein sequence ID" value="CAB0035085.1"/>
    <property type="molecule type" value="Genomic_DNA"/>
</dbReference>
<reference evidence="3 4" key="1">
    <citation type="submission" date="2020-02" db="EMBL/GenBank/DDBJ databases">
        <authorList>
            <person name="Ferguson B K."/>
        </authorList>
    </citation>
    <scope>NUCLEOTIDE SEQUENCE [LARGE SCALE GENOMIC DNA]</scope>
</reference>
<dbReference type="PROSITE" id="PS50088">
    <property type="entry name" value="ANK_REPEAT"/>
    <property type="match status" value="3"/>
</dbReference>
<evidence type="ECO:0000256" key="1">
    <source>
        <dbReference type="PROSITE-ProRule" id="PRU00023"/>
    </source>
</evidence>
<dbReference type="PANTHER" id="PTHR24118">
    <property type="entry name" value="POTE ANKYRIN DOMAIN"/>
    <property type="match status" value="1"/>
</dbReference>
<evidence type="ECO:0000313" key="4">
    <source>
        <dbReference type="Proteomes" id="UP000479190"/>
    </source>
</evidence>
<feature type="repeat" description="ANK" evidence="1">
    <location>
        <begin position="199"/>
        <end position="231"/>
    </location>
</feature>
<feature type="repeat" description="ANK" evidence="1">
    <location>
        <begin position="272"/>
        <end position="304"/>
    </location>
</feature>
<dbReference type="PANTHER" id="PTHR24118:SF100">
    <property type="entry name" value="FYVE-TYPE DOMAIN-CONTAINING PROTEIN"/>
    <property type="match status" value="1"/>
</dbReference>